<dbReference type="AlphaFoldDB" id="A0A0E9NRH0"/>
<sequence>MLIIVVVVVGCFRVCRSALWREFSLARPYAPQMGPSAGFCGYHKPTRHENWAAQRSVAVMQIRSVGDRSKGVCTVISCQQLFDDRFKVMTSFSTWQHFRRLHNVHDCPQPPFAAITLPPHAGAPISLPHLIPASLYPIYSVLSSRDHRNGLHRWDVLAPCKAVVTDRNQLVPNIHAKSPWGRLRRVLQIRTKSSTKLPVPNELYLVGKRRDWFNAQTFETRIFSNTTTFMPSDTSLSRGDRMIGAADGRLPIRDREVGYARTLSAGYVQRKRTTTVWQPNRATPGGFKVIVTPRCFSSLRPANVPTKAPTSGRTNVPTPDFSETLFNLELATGRPTDASSWLHCALCSHVPRIGLLRRARSPGHHELFSWDGTEVDLDWDWLAKLSGVRKAMIDGRAVDGCQIVDEVEEEYGWRMHGGDSG</sequence>
<gene>
    <name evidence="2" type="ORF">G7K_6530-t1</name>
</gene>
<feature type="signal peptide" evidence="1">
    <location>
        <begin position="1"/>
        <end position="17"/>
    </location>
</feature>
<reference evidence="2 3" key="2">
    <citation type="journal article" date="2014" name="J. Gen. Appl. Microbiol.">
        <title>The early diverging ascomycetous budding yeast Saitoella complicata has three histone deacetylases belonging to the Clr6, Hos2, and Rpd3 lineages.</title>
        <authorList>
            <person name="Nishida H."/>
            <person name="Matsumoto T."/>
            <person name="Kondo S."/>
            <person name="Hamamoto M."/>
            <person name="Yoshikawa H."/>
        </authorList>
    </citation>
    <scope>NUCLEOTIDE SEQUENCE [LARGE SCALE GENOMIC DNA]</scope>
    <source>
        <strain evidence="2 3">NRRL Y-17804</strain>
    </source>
</reference>
<proteinExistence type="predicted"/>
<comment type="caution">
    <text evidence="2">The sequence shown here is derived from an EMBL/GenBank/DDBJ whole genome shotgun (WGS) entry which is preliminary data.</text>
</comment>
<keyword evidence="1" id="KW-0732">Signal</keyword>
<feature type="chain" id="PRO_5002430682" evidence="1">
    <location>
        <begin position="18"/>
        <end position="421"/>
    </location>
</feature>
<dbReference type="EMBL" id="BACD03000069">
    <property type="protein sequence ID" value="GAO52454.1"/>
    <property type="molecule type" value="Genomic_DNA"/>
</dbReference>
<organism evidence="2 3">
    <name type="scientific">Saitoella complicata (strain BCRC 22490 / CBS 7301 / JCM 7358 / NBRC 10748 / NRRL Y-17804)</name>
    <dbReference type="NCBI Taxonomy" id="698492"/>
    <lineage>
        <taxon>Eukaryota</taxon>
        <taxon>Fungi</taxon>
        <taxon>Dikarya</taxon>
        <taxon>Ascomycota</taxon>
        <taxon>Taphrinomycotina</taxon>
        <taxon>Taphrinomycotina incertae sedis</taxon>
        <taxon>Saitoella</taxon>
    </lineage>
</organism>
<evidence type="ECO:0000313" key="2">
    <source>
        <dbReference type="EMBL" id="GAO52454.1"/>
    </source>
</evidence>
<keyword evidence="3" id="KW-1185">Reference proteome</keyword>
<accession>A0A0E9NRH0</accession>
<reference evidence="2 3" key="3">
    <citation type="journal article" date="2015" name="Genome Announc.">
        <title>Draft Genome Sequence of the Archiascomycetous Yeast Saitoella complicata.</title>
        <authorList>
            <person name="Yamauchi K."/>
            <person name="Kondo S."/>
            <person name="Hamamoto M."/>
            <person name="Takahashi Y."/>
            <person name="Ogura Y."/>
            <person name="Hayashi T."/>
            <person name="Nishida H."/>
        </authorList>
    </citation>
    <scope>NUCLEOTIDE SEQUENCE [LARGE SCALE GENOMIC DNA]</scope>
    <source>
        <strain evidence="2 3">NRRL Y-17804</strain>
    </source>
</reference>
<evidence type="ECO:0000313" key="3">
    <source>
        <dbReference type="Proteomes" id="UP000033140"/>
    </source>
</evidence>
<reference evidence="2 3" key="1">
    <citation type="journal article" date="2011" name="J. Gen. Appl. Microbiol.">
        <title>Draft genome sequencing of the enigmatic yeast Saitoella complicata.</title>
        <authorList>
            <person name="Nishida H."/>
            <person name="Hamamoto M."/>
            <person name="Sugiyama J."/>
        </authorList>
    </citation>
    <scope>NUCLEOTIDE SEQUENCE [LARGE SCALE GENOMIC DNA]</scope>
    <source>
        <strain evidence="2 3">NRRL Y-17804</strain>
    </source>
</reference>
<name>A0A0E9NRH0_SAICN</name>
<evidence type="ECO:0000256" key="1">
    <source>
        <dbReference type="SAM" id="SignalP"/>
    </source>
</evidence>
<protein>
    <submittedName>
        <fullName evidence="2">Uncharacterized protein</fullName>
    </submittedName>
</protein>
<dbReference type="Proteomes" id="UP000033140">
    <property type="component" value="Unassembled WGS sequence"/>
</dbReference>